<accession>A0A7J7JI35</accession>
<reference evidence="1" key="1">
    <citation type="submission" date="2020-06" db="EMBL/GenBank/DDBJ databases">
        <title>Draft genome of Bugula neritina, a colonial animal packing powerful symbionts and potential medicines.</title>
        <authorList>
            <person name="Rayko M."/>
        </authorList>
    </citation>
    <scope>NUCLEOTIDE SEQUENCE [LARGE SCALE GENOMIC DNA]</scope>
    <source>
        <strain evidence="1">Kwan_BN1</strain>
    </source>
</reference>
<proteinExistence type="predicted"/>
<dbReference type="EMBL" id="VXIV02002455">
    <property type="protein sequence ID" value="KAF6025483.1"/>
    <property type="molecule type" value="Genomic_DNA"/>
</dbReference>
<dbReference type="AlphaFoldDB" id="A0A7J7JI35"/>
<dbReference type="InterPro" id="IPR038256">
    <property type="entry name" value="Pol_alpha_znc_sf"/>
</dbReference>
<organism evidence="1 2">
    <name type="scientific">Bugula neritina</name>
    <name type="common">Brown bryozoan</name>
    <name type="synonym">Sertularia neritina</name>
    <dbReference type="NCBI Taxonomy" id="10212"/>
    <lineage>
        <taxon>Eukaryota</taxon>
        <taxon>Metazoa</taxon>
        <taxon>Spiralia</taxon>
        <taxon>Lophotrochozoa</taxon>
        <taxon>Bryozoa</taxon>
        <taxon>Gymnolaemata</taxon>
        <taxon>Cheilostomatida</taxon>
        <taxon>Flustrina</taxon>
        <taxon>Buguloidea</taxon>
        <taxon>Bugulidae</taxon>
        <taxon>Bugula</taxon>
    </lineage>
</organism>
<sequence length="76" mass="8969">MLYDQLCFYKHIFDLSRRPKSDKHWSRDLDVERLHDKMTEFMNTKLESSAYGHIDLHKLFSKIVLPGTVLSTATRG</sequence>
<protein>
    <submittedName>
        <fullName evidence="1">Uncharacterized protein</fullName>
    </submittedName>
</protein>
<name>A0A7J7JI35_BUGNE</name>
<keyword evidence="2" id="KW-1185">Reference proteome</keyword>
<dbReference type="Gene3D" id="1.10.3200.20">
    <property type="entry name" value="DNA Polymerase alpha, zinc finger"/>
    <property type="match status" value="1"/>
</dbReference>
<gene>
    <name evidence="1" type="ORF">EB796_016207</name>
</gene>
<evidence type="ECO:0000313" key="1">
    <source>
        <dbReference type="EMBL" id="KAF6025483.1"/>
    </source>
</evidence>
<comment type="caution">
    <text evidence="1">The sequence shown here is derived from an EMBL/GenBank/DDBJ whole genome shotgun (WGS) entry which is preliminary data.</text>
</comment>
<evidence type="ECO:0000313" key="2">
    <source>
        <dbReference type="Proteomes" id="UP000593567"/>
    </source>
</evidence>
<dbReference type="Proteomes" id="UP000593567">
    <property type="component" value="Unassembled WGS sequence"/>
</dbReference>
<dbReference type="OrthoDB" id="8935577at2759"/>